<comment type="caution">
    <text evidence="2">The sequence shown here is derived from an EMBL/GenBank/DDBJ whole genome shotgun (WGS) entry which is preliminary data.</text>
</comment>
<dbReference type="Proteomes" id="UP000441208">
    <property type="component" value="Unassembled WGS sequence"/>
</dbReference>
<dbReference type="Proteomes" id="UP000437068">
    <property type="component" value="Unassembled WGS sequence"/>
</dbReference>
<feature type="compositionally biased region" description="Polar residues" evidence="1">
    <location>
        <begin position="65"/>
        <end position="77"/>
    </location>
</feature>
<dbReference type="EMBL" id="QXFW01002547">
    <property type="protein sequence ID" value="KAE8977531.1"/>
    <property type="molecule type" value="Genomic_DNA"/>
</dbReference>
<dbReference type="OrthoDB" id="141936at2759"/>
<dbReference type="EMBL" id="QXFX01001975">
    <property type="protein sequence ID" value="KAE9082290.1"/>
    <property type="molecule type" value="Genomic_DNA"/>
</dbReference>
<accession>A0A6A3DXN1</accession>
<evidence type="ECO:0000313" key="13">
    <source>
        <dbReference type="Proteomes" id="UP000433483"/>
    </source>
</evidence>
<evidence type="ECO:0000313" key="14">
    <source>
        <dbReference type="Proteomes" id="UP000437068"/>
    </source>
</evidence>
<dbReference type="Proteomes" id="UP000433483">
    <property type="component" value="Unassembled WGS sequence"/>
</dbReference>
<evidence type="ECO:0000313" key="18">
    <source>
        <dbReference type="Proteomes" id="UP000460718"/>
    </source>
</evidence>
<dbReference type="Proteomes" id="UP000488956">
    <property type="component" value="Unassembled WGS sequence"/>
</dbReference>
<protein>
    <recommendedName>
        <fullName evidence="22">RxLR effector protein</fullName>
    </recommendedName>
</protein>
<dbReference type="EMBL" id="QXGB01002589">
    <property type="protein sequence ID" value="KAE9176616.1"/>
    <property type="molecule type" value="Genomic_DNA"/>
</dbReference>
<dbReference type="EMBL" id="QXFZ01002555">
    <property type="protein sequence ID" value="KAE9075951.1"/>
    <property type="molecule type" value="Genomic_DNA"/>
</dbReference>
<feature type="region of interest" description="Disordered" evidence="1">
    <location>
        <begin position="54"/>
        <end position="77"/>
    </location>
</feature>
<dbReference type="Proteomes" id="UP000429523">
    <property type="component" value="Unassembled WGS sequence"/>
</dbReference>
<evidence type="ECO:0000313" key="11">
    <source>
        <dbReference type="EMBL" id="KAE9295524.1"/>
    </source>
</evidence>
<evidence type="ECO:0000313" key="4">
    <source>
        <dbReference type="EMBL" id="KAE9075951.1"/>
    </source>
</evidence>
<evidence type="ECO:0000256" key="1">
    <source>
        <dbReference type="SAM" id="MobiDB-lite"/>
    </source>
</evidence>
<gene>
    <name evidence="10" type="ORF">PF001_g24013</name>
    <name evidence="8" type="ORF">PF002_g25704</name>
    <name evidence="9" type="ORF">PF004_g17832</name>
    <name evidence="7" type="ORF">PF005_g24853</name>
    <name evidence="6" type="ORF">PF006_g24067</name>
    <name evidence="4" type="ORF">PF007_g24807</name>
    <name evidence="11" type="ORF">PF008_g24240</name>
    <name evidence="2" type="ORF">PF009_g25701</name>
    <name evidence="5" type="ORF">PF010_g21641</name>
    <name evidence="3" type="ORF">PF011_g23611</name>
</gene>
<evidence type="ECO:0000313" key="7">
    <source>
        <dbReference type="EMBL" id="KAE9176616.1"/>
    </source>
</evidence>
<evidence type="ECO:0000313" key="10">
    <source>
        <dbReference type="EMBL" id="KAE9280905.1"/>
    </source>
</evidence>
<evidence type="ECO:0000313" key="15">
    <source>
        <dbReference type="Proteomes" id="UP000440367"/>
    </source>
</evidence>
<evidence type="ECO:0000313" key="6">
    <source>
        <dbReference type="EMBL" id="KAE9095232.1"/>
    </source>
</evidence>
<dbReference type="Proteomes" id="UP000460718">
    <property type="component" value="Unassembled WGS sequence"/>
</dbReference>
<evidence type="ECO:0000313" key="9">
    <source>
        <dbReference type="EMBL" id="KAE9204469.1"/>
    </source>
</evidence>
<dbReference type="AlphaFoldDB" id="A0A6A3DXN1"/>
<evidence type="ECO:0000313" key="5">
    <source>
        <dbReference type="EMBL" id="KAE9082290.1"/>
    </source>
</evidence>
<evidence type="ECO:0000313" key="12">
    <source>
        <dbReference type="Proteomes" id="UP000429523"/>
    </source>
</evidence>
<reference evidence="12 13" key="1">
    <citation type="submission" date="2018-08" db="EMBL/GenBank/DDBJ databases">
        <title>Genomic investigation of the strawberry pathogen Phytophthora fragariae indicates pathogenicity is determined by transcriptional variation in three key races.</title>
        <authorList>
            <person name="Adams T.M."/>
            <person name="Armitage A.D."/>
            <person name="Sobczyk M.K."/>
            <person name="Bates H.J."/>
            <person name="Dunwell J.M."/>
            <person name="Nellist C.F."/>
            <person name="Harrison R.J."/>
        </authorList>
    </citation>
    <scope>NUCLEOTIDE SEQUENCE [LARGE SCALE GENOMIC DNA]</scope>
    <source>
        <strain evidence="10 14">A4</strain>
        <strain evidence="8 15">BC-1</strain>
        <strain evidence="9 19">BC-23</strain>
        <strain evidence="7 13">NOV-27</strain>
        <strain evidence="6 16">NOV-5</strain>
        <strain evidence="4 17">NOV-71</strain>
        <strain evidence="11 20">NOV-77</strain>
        <strain evidence="2 12">NOV-9</strain>
        <strain evidence="5 21">ONT-3</strain>
        <strain evidence="3 18">SCRP245</strain>
    </source>
</reference>
<dbReference type="EMBL" id="QXGA01002582">
    <property type="protein sequence ID" value="KAE9095232.1"/>
    <property type="molecule type" value="Genomic_DNA"/>
</dbReference>
<dbReference type="EMBL" id="QXGE01002556">
    <property type="protein sequence ID" value="KAE9280905.1"/>
    <property type="molecule type" value="Genomic_DNA"/>
</dbReference>
<dbReference type="EMBL" id="QXFY01002564">
    <property type="protein sequence ID" value="KAE9295524.1"/>
    <property type="molecule type" value="Genomic_DNA"/>
</dbReference>
<evidence type="ECO:0000313" key="21">
    <source>
        <dbReference type="Proteomes" id="UP000488956"/>
    </source>
</evidence>
<dbReference type="Proteomes" id="UP000476176">
    <property type="component" value="Unassembled WGS sequence"/>
</dbReference>
<evidence type="ECO:0000313" key="16">
    <source>
        <dbReference type="Proteomes" id="UP000440732"/>
    </source>
</evidence>
<evidence type="ECO:0000313" key="3">
    <source>
        <dbReference type="EMBL" id="KAE8977531.1"/>
    </source>
</evidence>
<evidence type="ECO:0000313" key="17">
    <source>
        <dbReference type="Proteomes" id="UP000441208"/>
    </source>
</evidence>
<organism evidence="2 12">
    <name type="scientific">Phytophthora fragariae</name>
    <dbReference type="NCBI Taxonomy" id="53985"/>
    <lineage>
        <taxon>Eukaryota</taxon>
        <taxon>Sar</taxon>
        <taxon>Stramenopiles</taxon>
        <taxon>Oomycota</taxon>
        <taxon>Peronosporomycetes</taxon>
        <taxon>Peronosporales</taxon>
        <taxon>Peronosporaceae</taxon>
        <taxon>Phytophthora</taxon>
    </lineage>
</organism>
<name>A0A6A3DXN1_9STRA</name>
<dbReference type="EMBL" id="QXGD01002561">
    <property type="protein sequence ID" value="KAE9187046.1"/>
    <property type="molecule type" value="Genomic_DNA"/>
</dbReference>
<evidence type="ECO:0008006" key="22">
    <source>
        <dbReference type="Google" id="ProtNLM"/>
    </source>
</evidence>
<evidence type="ECO:0000313" key="8">
    <source>
        <dbReference type="EMBL" id="KAE9187046.1"/>
    </source>
</evidence>
<dbReference type="EMBL" id="QXGF01002600">
    <property type="protein sequence ID" value="KAE8924061.1"/>
    <property type="molecule type" value="Genomic_DNA"/>
</dbReference>
<evidence type="ECO:0000313" key="19">
    <source>
        <dbReference type="Proteomes" id="UP000476176"/>
    </source>
</evidence>
<dbReference type="Proteomes" id="UP000440367">
    <property type="component" value="Unassembled WGS sequence"/>
</dbReference>
<sequence length="77" mass="8617">MQGRKFASWKKKELDAQDIMGKIRAFDSANEAVALQYGAYLKGQQLTVYTQRMERPPSPVARSDTVPNENSSIVKGL</sequence>
<proteinExistence type="predicted"/>
<dbReference type="Proteomes" id="UP000440732">
    <property type="component" value="Unassembled WGS sequence"/>
</dbReference>
<dbReference type="EMBL" id="QXGC01001368">
    <property type="protein sequence ID" value="KAE9204469.1"/>
    <property type="molecule type" value="Genomic_DNA"/>
</dbReference>
<dbReference type="Proteomes" id="UP000486351">
    <property type="component" value="Unassembled WGS sequence"/>
</dbReference>
<keyword evidence="13" id="KW-1185">Reference proteome</keyword>
<evidence type="ECO:0000313" key="2">
    <source>
        <dbReference type="EMBL" id="KAE8924061.1"/>
    </source>
</evidence>
<evidence type="ECO:0000313" key="20">
    <source>
        <dbReference type="Proteomes" id="UP000486351"/>
    </source>
</evidence>